<evidence type="ECO:0000313" key="8">
    <source>
        <dbReference type="Proteomes" id="UP000285883"/>
    </source>
</evidence>
<keyword evidence="1" id="KW-0175">Coiled coil</keyword>
<feature type="region of interest" description="Disordered" evidence="2">
    <location>
        <begin position="1"/>
        <end position="54"/>
    </location>
</feature>
<feature type="compositionally biased region" description="Basic and acidic residues" evidence="2">
    <location>
        <begin position="74"/>
        <end position="91"/>
    </location>
</feature>
<reference evidence="7 8" key="2">
    <citation type="submission" date="2018-07" db="EMBL/GenBank/DDBJ databases">
        <title>Genome sequencing of oomycete isolates from Chile give support for New Zealand origin for Phytophthora kernoviae and make available the first Nothophytophthora sp. genome.</title>
        <authorList>
            <person name="Studholme D.J."/>
            <person name="Sanfuentes E."/>
            <person name="Panda P."/>
            <person name="Hill R."/>
            <person name="Sambles C."/>
            <person name="Grant M."/>
            <person name="Williams N.M."/>
            <person name="Mcdougal R.L."/>
        </authorList>
    </citation>
    <scope>NUCLEOTIDE SEQUENCE [LARGE SCALE GENOMIC DNA]</scope>
    <source>
        <strain evidence="5">Chile2</strain>
        <strain evidence="6">Chile4</strain>
    </source>
</reference>
<dbReference type="EMBL" id="MBDN02000118">
    <property type="protein sequence ID" value="RLN80174.1"/>
    <property type="molecule type" value="Genomic_DNA"/>
</dbReference>
<sequence length="412" mass="47712">MRSCEDSDDDKLREHGDTEEATANTSHERRGEFFEGVSSVQHNSDESMHFIEDEGAFAQNFSSISIEGAPSEVNEPRSARDIAKLDKKTDVAAKSAPLQRSTNQQQAEEEDDDSTTSPVKKKVARDEPHAPGRASASRVLKRDPSKPLYPFLPKSKRGAATSKAQAQYLRYKLSLKDHLQELRQREMCQRQHLERAYRSGEHMANVDKIRSRRFEQDVRLHRIAIGLEAKNEEEKQLRNAMHHVLGLEKEKLREEHRLTTSVLKQIQKEHTEREQAMENFYANQIKLVKEQTHREVKERELVEKAQRSASEKMMRELRKERESQLTALLQKKQHLAETRRFRHASEMAQLLEKTDEVSAKRTDAFYTAAMKARQRHSVRKQQTQRRSTLNTYRGGTKLPQGPTRLSASTRVR</sequence>
<dbReference type="EMBL" id="MAYM02000669">
    <property type="protein sequence ID" value="RLN37014.1"/>
    <property type="molecule type" value="Genomic_DNA"/>
</dbReference>
<evidence type="ECO:0000256" key="1">
    <source>
        <dbReference type="SAM" id="Coils"/>
    </source>
</evidence>
<feature type="compositionally biased region" description="Basic and acidic residues" evidence="2">
    <location>
        <begin position="43"/>
        <end position="52"/>
    </location>
</feature>
<comment type="caution">
    <text evidence="6">The sequence shown here is derived from an EMBL/GenBank/DDBJ whole genome shotgun (WGS) entry which is preliminary data.</text>
</comment>
<feature type="compositionally biased region" description="Polar residues" evidence="2">
    <location>
        <begin position="403"/>
        <end position="412"/>
    </location>
</feature>
<evidence type="ECO:0000313" key="6">
    <source>
        <dbReference type="EMBL" id="RLN80174.1"/>
    </source>
</evidence>
<dbReference type="Proteomes" id="UP000285624">
    <property type="component" value="Unassembled WGS sequence"/>
</dbReference>
<evidence type="ECO:0000313" key="7">
    <source>
        <dbReference type="Proteomes" id="UP000285624"/>
    </source>
</evidence>
<evidence type="ECO:0000313" key="4">
    <source>
        <dbReference type="EMBL" id="KAG2521252.1"/>
    </source>
</evidence>
<evidence type="ECO:0000256" key="2">
    <source>
        <dbReference type="SAM" id="MobiDB-lite"/>
    </source>
</evidence>
<feature type="coiled-coil region" evidence="1">
    <location>
        <begin position="230"/>
        <end position="269"/>
    </location>
</feature>
<accession>A0A3R7HX35</accession>
<evidence type="ECO:0000313" key="3">
    <source>
        <dbReference type="EMBL" id="KAG2520305.1"/>
    </source>
</evidence>
<reference evidence="3" key="3">
    <citation type="submission" date="2020-06" db="EMBL/GenBank/DDBJ databases">
        <authorList>
            <person name="Studholme D.J."/>
        </authorList>
    </citation>
    <scope>NUCLEOTIDE SEQUENCE</scope>
    <source>
        <strain evidence="3">NZFS 2646</strain>
        <strain evidence="4">NZFS 3630</strain>
    </source>
</reference>
<dbReference type="EMBL" id="JPWV03000244">
    <property type="protein sequence ID" value="KAG2520305.1"/>
    <property type="molecule type" value="Genomic_DNA"/>
</dbReference>
<organism evidence="6 7">
    <name type="scientific">Phytophthora kernoviae</name>
    <dbReference type="NCBI Taxonomy" id="325452"/>
    <lineage>
        <taxon>Eukaryota</taxon>
        <taxon>Sar</taxon>
        <taxon>Stramenopiles</taxon>
        <taxon>Oomycota</taxon>
        <taxon>Peronosporomycetes</taxon>
        <taxon>Peronosporales</taxon>
        <taxon>Peronosporaceae</taxon>
        <taxon>Phytophthora</taxon>
    </lineage>
</organism>
<reference evidence="3" key="1">
    <citation type="journal article" date="2015" name="Genom Data">
        <title>Genome sequences of six Phytophthora species associated with forests in New Zealand.</title>
        <authorList>
            <person name="Studholme D.J."/>
            <person name="McDougal R.L."/>
            <person name="Sambles C."/>
            <person name="Hansen E."/>
            <person name="Hardy G."/>
            <person name="Grant M."/>
            <person name="Ganley R.J."/>
            <person name="Williams N.M."/>
        </authorList>
    </citation>
    <scope>NUCLEOTIDE SEQUENCE</scope>
    <source>
        <strain evidence="3">NZFS 2646</strain>
        <strain evidence="4">NZFS 3630</strain>
    </source>
</reference>
<feature type="region of interest" description="Disordered" evidence="2">
    <location>
        <begin position="67"/>
        <end position="160"/>
    </location>
</feature>
<dbReference type="Proteomes" id="UP000792063">
    <property type="component" value="Unassembled WGS sequence"/>
</dbReference>
<feature type="region of interest" description="Disordered" evidence="2">
    <location>
        <begin position="371"/>
        <end position="412"/>
    </location>
</feature>
<evidence type="ECO:0000313" key="5">
    <source>
        <dbReference type="EMBL" id="RLN37014.1"/>
    </source>
</evidence>
<dbReference type="AlphaFoldDB" id="A0A3R7HX35"/>
<proteinExistence type="predicted"/>
<gene>
    <name evidence="5" type="ORF">BBI17_004914</name>
    <name evidence="6" type="ORF">BBO99_00004710</name>
    <name evidence="3" type="ORF">JM16_006755</name>
    <name evidence="4" type="ORF">JM18_006663</name>
</gene>
<protein>
    <submittedName>
        <fullName evidence="6">Uncharacterized protein</fullName>
    </submittedName>
</protein>
<dbReference type="Proteomes" id="UP000285883">
    <property type="component" value="Unassembled WGS sequence"/>
</dbReference>
<feature type="compositionally biased region" description="Polar residues" evidence="2">
    <location>
        <begin position="384"/>
        <end position="393"/>
    </location>
</feature>
<feature type="compositionally biased region" description="Basic residues" evidence="2">
    <location>
        <begin position="372"/>
        <end position="383"/>
    </location>
</feature>
<keyword evidence="7" id="KW-1185">Reference proteome</keyword>
<name>A0A3R7HX35_9STRA</name>
<dbReference type="Proteomes" id="UP000785171">
    <property type="component" value="Unassembled WGS sequence"/>
</dbReference>
<dbReference type="EMBL" id="JPWU03000256">
    <property type="protein sequence ID" value="KAG2521252.1"/>
    <property type="molecule type" value="Genomic_DNA"/>
</dbReference>